<dbReference type="Gene3D" id="3.90.50.10">
    <property type="entry name" value="Photosynthetic Reaction Center, subunit H, domain 2"/>
    <property type="match status" value="1"/>
</dbReference>
<dbReference type="EMBL" id="JAVDYI010000001">
    <property type="protein sequence ID" value="MDR7360314.1"/>
    <property type="molecule type" value="Genomic_DNA"/>
</dbReference>
<name>A0ABU2BQN3_9MICC</name>
<evidence type="ECO:0000313" key="4">
    <source>
        <dbReference type="Proteomes" id="UP001183817"/>
    </source>
</evidence>
<protein>
    <recommendedName>
        <fullName evidence="2">PRC-barrel domain-containing protein</fullName>
    </recommendedName>
</protein>
<organism evidence="3 4">
    <name type="scientific">Paeniglutamicibacter sulfureus</name>
    <dbReference type="NCBI Taxonomy" id="43666"/>
    <lineage>
        <taxon>Bacteria</taxon>
        <taxon>Bacillati</taxon>
        <taxon>Actinomycetota</taxon>
        <taxon>Actinomycetes</taxon>
        <taxon>Micrococcales</taxon>
        <taxon>Micrococcaceae</taxon>
        <taxon>Paeniglutamicibacter</taxon>
    </lineage>
</organism>
<feature type="domain" description="PRC-barrel" evidence="2">
    <location>
        <begin position="16"/>
        <end position="75"/>
    </location>
</feature>
<dbReference type="Pfam" id="PF05239">
    <property type="entry name" value="PRC"/>
    <property type="match status" value="1"/>
</dbReference>
<proteinExistence type="predicted"/>
<dbReference type="InterPro" id="IPR014747">
    <property type="entry name" value="Bac_photo_RC_H_C"/>
</dbReference>
<accession>A0ABU2BQN3</accession>
<keyword evidence="4" id="KW-1185">Reference proteome</keyword>
<gene>
    <name evidence="3" type="ORF">J2S64_004005</name>
</gene>
<feature type="region of interest" description="Disordered" evidence="1">
    <location>
        <begin position="108"/>
        <end position="230"/>
    </location>
</feature>
<comment type="caution">
    <text evidence="3">The sequence shown here is derived from an EMBL/GenBank/DDBJ whole genome shotgun (WGS) entry which is preliminary data.</text>
</comment>
<dbReference type="SUPFAM" id="SSF50346">
    <property type="entry name" value="PRC-barrel domain"/>
    <property type="match status" value="1"/>
</dbReference>
<dbReference type="Proteomes" id="UP001183817">
    <property type="component" value="Unassembled WGS sequence"/>
</dbReference>
<reference evidence="3 4" key="1">
    <citation type="submission" date="2023-07" db="EMBL/GenBank/DDBJ databases">
        <title>Sequencing the genomes of 1000 actinobacteria strains.</title>
        <authorList>
            <person name="Klenk H.-P."/>
        </authorList>
    </citation>
    <scope>NUCLEOTIDE SEQUENCE [LARGE SCALE GENOMIC DNA]</scope>
    <source>
        <strain evidence="3 4">DSM 20167</strain>
    </source>
</reference>
<dbReference type="InterPro" id="IPR027275">
    <property type="entry name" value="PRC-brl_dom"/>
</dbReference>
<sequence>MLNNEDLKPLLETKANVFGSEGEKIGTLGQIYLDDGTDLPHFATVKTGLFGSSENFVPLDDAEISNGQLYVRFTKQFVKDAPNVDPMGHLSPEDEDRLYDYYSQAGLGANRGVTEPETPETPRDQDNLEPVGLNQDTPQGAEEHVHTIGPTSGRPRIRKYVVTEHPVDASASEQAGASYGLSGEHGAYLDGPQTNDVERNGNESLSEGDRSATEDGPEMKRPRSGERMDP</sequence>
<evidence type="ECO:0000259" key="2">
    <source>
        <dbReference type="Pfam" id="PF05239"/>
    </source>
</evidence>
<evidence type="ECO:0000256" key="1">
    <source>
        <dbReference type="SAM" id="MobiDB-lite"/>
    </source>
</evidence>
<feature type="compositionally biased region" description="Basic and acidic residues" evidence="1">
    <location>
        <begin position="196"/>
        <end position="230"/>
    </location>
</feature>
<evidence type="ECO:0000313" key="3">
    <source>
        <dbReference type="EMBL" id="MDR7360314.1"/>
    </source>
</evidence>
<dbReference type="RefSeq" id="WP_264269377.1">
    <property type="nucleotide sequence ID" value="NZ_BAAAWO010000001.1"/>
</dbReference>
<dbReference type="InterPro" id="IPR011033">
    <property type="entry name" value="PRC_barrel-like_sf"/>
</dbReference>